<dbReference type="Pfam" id="PF01535">
    <property type="entry name" value="PPR"/>
    <property type="match status" value="1"/>
</dbReference>
<dbReference type="InterPro" id="IPR051240">
    <property type="entry name" value="Mito_RNA-Proc/Resp"/>
</dbReference>
<dbReference type="InterPro" id="IPR002885">
    <property type="entry name" value="PPR_rpt"/>
</dbReference>
<name>A0AAV0Z215_VICFA</name>
<sequence length="323" mass="36340">MCRDKSESRASGVAPQLSIKPPSRCSSSTQTTLKPPFRDTVDFNLPSTKPSPQLQFHLQSFIQLKSPTFSSYPTFTQAPSVRNHNPAPHRSHLHHRSSSLNQTPSVKLITSFNNFSNSPSSAAAKHFDYIEKLLEHQKTLPQSRSEGFVIRIITLYGKAGMVRHALDTFYEMHCFKCRTTVKSFNAALNVLVSNRRFHEVVKFLDEVPSRFNIKLDVYSVNIAVKAFCEGDKFQEAYLFMIDCENNKVGKPDAVLVELAKEVGADAVYAYREVSHEEEKIEGVMEKESISHITNIIINLPSTVAAYARERYSTNHTATSAPLL</sequence>
<dbReference type="AlphaFoldDB" id="A0AAV0Z215"/>
<dbReference type="PANTHER" id="PTHR47933:SF11">
    <property type="entry name" value="PENTATRICOPEPTIDE REPEAT-CONTAINING PROTEIN 2"/>
    <property type="match status" value="1"/>
</dbReference>
<dbReference type="PANTHER" id="PTHR47933">
    <property type="entry name" value="PENTATRICOPEPTIDE REPEAT-CONTAINING PROTEIN 1, MITOCHONDRIAL"/>
    <property type="match status" value="1"/>
</dbReference>
<evidence type="ECO:0000313" key="5">
    <source>
        <dbReference type="Proteomes" id="UP001157006"/>
    </source>
</evidence>
<dbReference type="EMBL" id="OX451735">
    <property type="protein sequence ID" value="CAI8591772.1"/>
    <property type="molecule type" value="Genomic_DNA"/>
</dbReference>
<keyword evidence="2" id="KW-0677">Repeat</keyword>
<evidence type="ECO:0000256" key="3">
    <source>
        <dbReference type="SAM" id="MobiDB-lite"/>
    </source>
</evidence>
<reference evidence="4 5" key="1">
    <citation type="submission" date="2023-01" db="EMBL/GenBank/DDBJ databases">
        <authorList>
            <person name="Kreplak J."/>
        </authorList>
    </citation>
    <scope>NUCLEOTIDE SEQUENCE [LARGE SCALE GENOMIC DNA]</scope>
</reference>
<evidence type="ECO:0000313" key="4">
    <source>
        <dbReference type="EMBL" id="CAI8591772.1"/>
    </source>
</evidence>
<dbReference type="NCBIfam" id="TIGR00756">
    <property type="entry name" value="PPR"/>
    <property type="match status" value="1"/>
</dbReference>
<dbReference type="Gene3D" id="1.25.40.10">
    <property type="entry name" value="Tetratricopeptide repeat domain"/>
    <property type="match status" value="1"/>
</dbReference>
<feature type="compositionally biased region" description="Polar residues" evidence="3">
    <location>
        <begin position="24"/>
        <end position="33"/>
    </location>
</feature>
<evidence type="ECO:0000256" key="1">
    <source>
        <dbReference type="ARBA" id="ARBA00007626"/>
    </source>
</evidence>
<dbReference type="GO" id="GO:0003729">
    <property type="term" value="F:mRNA binding"/>
    <property type="evidence" value="ECO:0007669"/>
    <property type="project" value="TreeGrafter"/>
</dbReference>
<protein>
    <recommendedName>
        <fullName evidence="6">Pentatricopeptide repeat-containing protein</fullName>
    </recommendedName>
</protein>
<keyword evidence="5" id="KW-1185">Reference proteome</keyword>
<evidence type="ECO:0008006" key="6">
    <source>
        <dbReference type="Google" id="ProtNLM"/>
    </source>
</evidence>
<proteinExistence type="inferred from homology"/>
<evidence type="ECO:0000256" key="2">
    <source>
        <dbReference type="ARBA" id="ARBA00022737"/>
    </source>
</evidence>
<feature type="region of interest" description="Disordered" evidence="3">
    <location>
        <begin position="1"/>
        <end position="38"/>
    </location>
</feature>
<organism evidence="4 5">
    <name type="scientific">Vicia faba</name>
    <name type="common">Broad bean</name>
    <name type="synonym">Faba vulgaris</name>
    <dbReference type="NCBI Taxonomy" id="3906"/>
    <lineage>
        <taxon>Eukaryota</taxon>
        <taxon>Viridiplantae</taxon>
        <taxon>Streptophyta</taxon>
        <taxon>Embryophyta</taxon>
        <taxon>Tracheophyta</taxon>
        <taxon>Spermatophyta</taxon>
        <taxon>Magnoliopsida</taxon>
        <taxon>eudicotyledons</taxon>
        <taxon>Gunneridae</taxon>
        <taxon>Pentapetalae</taxon>
        <taxon>rosids</taxon>
        <taxon>fabids</taxon>
        <taxon>Fabales</taxon>
        <taxon>Fabaceae</taxon>
        <taxon>Papilionoideae</taxon>
        <taxon>50 kb inversion clade</taxon>
        <taxon>NPAAA clade</taxon>
        <taxon>Hologalegina</taxon>
        <taxon>IRL clade</taxon>
        <taxon>Fabeae</taxon>
        <taxon>Vicia</taxon>
    </lineage>
</organism>
<comment type="similarity">
    <text evidence="1">Belongs to the PPR family. P subfamily.</text>
</comment>
<dbReference type="InterPro" id="IPR011990">
    <property type="entry name" value="TPR-like_helical_dom_sf"/>
</dbReference>
<gene>
    <name evidence="4" type="ORF">VFH_I006560</name>
</gene>
<dbReference type="Proteomes" id="UP001157006">
    <property type="component" value="Chromosome 1S"/>
</dbReference>
<accession>A0AAV0Z215</accession>